<keyword evidence="6 10" id="KW-0472">Membrane</keyword>
<dbReference type="InterPro" id="IPR033479">
    <property type="entry name" value="dCache_1"/>
</dbReference>
<comment type="subcellular location">
    <subcellularLocation>
        <location evidence="1">Cell membrane</location>
        <topology evidence="1">Multi-pass membrane protein</topology>
    </subcellularLocation>
</comment>
<dbReference type="CDD" id="cd11386">
    <property type="entry name" value="MCP_signal"/>
    <property type="match status" value="1"/>
</dbReference>
<dbReference type="PROSITE" id="PS50111">
    <property type="entry name" value="CHEMOTAXIS_TRANSDUC_2"/>
    <property type="match status" value="1"/>
</dbReference>
<keyword evidence="7 9" id="KW-0807">Transducer</keyword>
<dbReference type="SUPFAM" id="SSF58104">
    <property type="entry name" value="Methyl-accepting chemotaxis protein (MCP) signaling domain"/>
    <property type="match status" value="1"/>
</dbReference>
<dbReference type="RefSeq" id="WP_053584928.1">
    <property type="nucleotide sequence ID" value="NZ_LGRV01000005.1"/>
</dbReference>
<keyword evidence="14" id="KW-1185">Reference proteome</keyword>
<gene>
    <name evidence="13" type="ORF">AEA09_15850</name>
</gene>
<dbReference type="Proteomes" id="UP000050668">
    <property type="component" value="Unassembled WGS sequence"/>
</dbReference>
<dbReference type="Pfam" id="PF00015">
    <property type="entry name" value="MCPsignal"/>
    <property type="match status" value="1"/>
</dbReference>
<evidence type="ECO:0000256" key="9">
    <source>
        <dbReference type="PROSITE-ProRule" id="PRU00284"/>
    </source>
</evidence>
<evidence type="ECO:0000256" key="5">
    <source>
        <dbReference type="ARBA" id="ARBA00022989"/>
    </source>
</evidence>
<proteinExistence type="inferred from homology"/>
<evidence type="ECO:0000256" key="3">
    <source>
        <dbReference type="ARBA" id="ARBA00022500"/>
    </source>
</evidence>
<evidence type="ECO:0000259" key="12">
    <source>
        <dbReference type="PROSITE" id="PS50885"/>
    </source>
</evidence>
<evidence type="ECO:0000256" key="4">
    <source>
        <dbReference type="ARBA" id="ARBA00022692"/>
    </source>
</evidence>
<evidence type="ECO:0008006" key="15">
    <source>
        <dbReference type="Google" id="ProtNLM"/>
    </source>
</evidence>
<evidence type="ECO:0000256" key="7">
    <source>
        <dbReference type="ARBA" id="ARBA00023224"/>
    </source>
</evidence>
<sequence length="660" mass="72338">MKTKSLLVKIMFFILSVTLLTTASMGWLNYKTSKDIIINSLQDNAESQVTIHASQLGTWLQTRKSEIEVMANIDLVRFGQQEDILPYFAEERERMDGTYSSISLGDTEGNLTFDSGIAIQIGSETTFSDVMAGTSIISNPFPDKADLKNLIISFEVPVYDENKKVKGLVSGASPINKVFAETTDFKVGETDTVYVIQGDGLIIHHPDETKVLQENLLESNSQKMKKLASEMIEKGQGFSEIEINGEDRMLFYSTVPNTNWIMAVDVPLKEFTSKLTPLLIITIISGIAALLLNGIILFLLLRRMTNRIRKAATMAEEIAEGQLSFEKIEDSNNDEISHLARAVNQMANNLRDLLMHVNQVTEQVTLASSHFIEGAWRASETSGAITSSAQEVSSATALQLQAIQQSTEAIDQMAIGIQRVASSSFDVFEASTRTEQEAVQGNQSISTVVKQMDSIYQSVQKSSNVVQLLANRSKEIGEISGMITSISDQTNLLALNAAIESARAGEHGKGFAVVAEEVRKLAEQSKNSADKISHLIDEIQINTEEAVQVMSAGAQDVQDGTELVNHAGEMFNNILIAIKQVSNQIQEVSSSSEQLSASTEEINASSVEMLEIAHKSTYNANTVTTQASSQLAVIEDMKSSTEALNNMVVELQKAMRKFTF</sequence>
<evidence type="ECO:0000313" key="13">
    <source>
        <dbReference type="EMBL" id="KOS66971.1"/>
    </source>
</evidence>
<comment type="similarity">
    <text evidence="8">Belongs to the methyl-accepting chemotaxis (MCP) protein family.</text>
</comment>
<dbReference type="PANTHER" id="PTHR32089">
    <property type="entry name" value="METHYL-ACCEPTING CHEMOTAXIS PROTEIN MCPB"/>
    <property type="match status" value="1"/>
</dbReference>
<name>A0ABR5JXK0_9BACI</name>
<dbReference type="PANTHER" id="PTHR32089:SF112">
    <property type="entry name" value="LYSOZYME-LIKE PROTEIN-RELATED"/>
    <property type="match status" value="1"/>
</dbReference>
<dbReference type="PROSITE" id="PS50885">
    <property type="entry name" value="HAMP"/>
    <property type="match status" value="1"/>
</dbReference>
<dbReference type="CDD" id="cd06225">
    <property type="entry name" value="HAMP"/>
    <property type="match status" value="1"/>
</dbReference>
<keyword evidence="3" id="KW-0145">Chemotaxis</keyword>
<dbReference type="Pfam" id="PF00672">
    <property type="entry name" value="HAMP"/>
    <property type="match status" value="1"/>
</dbReference>
<dbReference type="Pfam" id="PF02743">
    <property type="entry name" value="dCache_1"/>
    <property type="match status" value="1"/>
</dbReference>
<feature type="domain" description="HAMP" evidence="12">
    <location>
        <begin position="302"/>
        <end position="355"/>
    </location>
</feature>
<reference evidence="14" key="1">
    <citation type="submission" date="2015-07" db="EMBL/GenBank/DDBJ databases">
        <title>Fjat-14205 dsm 2895.</title>
        <authorList>
            <person name="Liu B."/>
            <person name="Wang J."/>
            <person name="Zhu Y."/>
            <person name="Liu G."/>
            <person name="Chen Q."/>
            <person name="Chen Z."/>
            <person name="Lan J."/>
            <person name="Che J."/>
            <person name="Ge C."/>
            <person name="Shi H."/>
            <person name="Pan Z."/>
            <person name="Liu X."/>
        </authorList>
    </citation>
    <scope>NUCLEOTIDE SEQUENCE [LARGE SCALE GENOMIC DNA]</scope>
    <source>
        <strain evidence="14">DSM 25560</strain>
    </source>
</reference>
<evidence type="ECO:0000256" key="2">
    <source>
        <dbReference type="ARBA" id="ARBA00022475"/>
    </source>
</evidence>
<dbReference type="Gene3D" id="3.30.450.20">
    <property type="entry name" value="PAS domain"/>
    <property type="match status" value="1"/>
</dbReference>
<evidence type="ECO:0000256" key="6">
    <source>
        <dbReference type="ARBA" id="ARBA00023136"/>
    </source>
</evidence>
<dbReference type="EMBL" id="LGRV01000005">
    <property type="protein sequence ID" value="KOS66971.1"/>
    <property type="molecule type" value="Genomic_DNA"/>
</dbReference>
<accession>A0ABR5JXK0</accession>
<dbReference type="InterPro" id="IPR003660">
    <property type="entry name" value="HAMP_dom"/>
</dbReference>
<comment type="caution">
    <text evidence="13">The sequence shown here is derived from an EMBL/GenBank/DDBJ whole genome shotgun (WGS) entry which is preliminary data.</text>
</comment>
<evidence type="ECO:0000259" key="11">
    <source>
        <dbReference type="PROSITE" id="PS50111"/>
    </source>
</evidence>
<evidence type="ECO:0000256" key="10">
    <source>
        <dbReference type="SAM" id="Phobius"/>
    </source>
</evidence>
<dbReference type="CDD" id="cd12912">
    <property type="entry name" value="PDC2_MCP_like"/>
    <property type="match status" value="1"/>
</dbReference>
<keyword evidence="2" id="KW-1003">Cell membrane</keyword>
<evidence type="ECO:0000256" key="8">
    <source>
        <dbReference type="ARBA" id="ARBA00029447"/>
    </source>
</evidence>
<evidence type="ECO:0000313" key="14">
    <source>
        <dbReference type="Proteomes" id="UP000050668"/>
    </source>
</evidence>
<keyword evidence="5 10" id="KW-1133">Transmembrane helix</keyword>
<dbReference type="InterPro" id="IPR004089">
    <property type="entry name" value="MCPsignal_dom"/>
</dbReference>
<dbReference type="CDD" id="cd18773">
    <property type="entry name" value="PDC1_HK_sensor"/>
    <property type="match status" value="1"/>
</dbReference>
<organism evidence="13 14">
    <name type="scientific">Lysinibacillus contaminans</name>
    <dbReference type="NCBI Taxonomy" id="1293441"/>
    <lineage>
        <taxon>Bacteria</taxon>
        <taxon>Bacillati</taxon>
        <taxon>Bacillota</taxon>
        <taxon>Bacilli</taxon>
        <taxon>Bacillales</taxon>
        <taxon>Bacillaceae</taxon>
        <taxon>Lysinibacillus</taxon>
    </lineage>
</organism>
<protein>
    <recommendedName>
        <fullName evidence="15">Chemotaxis protein</fullName>
    </recommendedName>
</protein>
<dbReference type="SMART" id="SM00304">
    <property type="entry name" value="HAMP"/>
    <property type="match status" value="1"/>
</dbReference>
<evidence type="ECO:0000256" key="1">
    <source>
        <dbReference type="ARBA" id="ARBA00004651"/>
    </source>
</evidence>
<feature type="domain" description="Methyl-accepting transducer" evidence="11">
    <location>
        <begin position="374"/>
        <end position="610"/>
    </location>
</feature>
<dbReference type="Gene3D" id="1.10.287.950">
    <property type="entry name" value="Methyl-accepting chemotaxis protein"/>
    <property type="match status" value="1"/>
</dbReference>
<keyword evidence="4 10" id="KW-0812">Transmembrane</keyword>
<dbReference type="SMART" id="SM00283">
    <property type="entry name" value="MA"/>
    <property type="match status" value="1"/>
</dbReference>
<feature type="transmembrane region" description="Helical" evidence="10">
    <location>
        <begin position="278"/>
        <end position="301"/>
    </location>
</feature>
<dbReference type="Gene3D" id="6.10.340.10">
    <property type="match status" value="1"/>
</dbReference>